<dbReference type="EMBL" id="CAEZWI010000084">
    <property type="protein sequence ID" value="CAB4655087.1"/>
    <property type="molecule type" value="Genomic_DNA"/>
</dbReference>
<keyword evidence="1" id="KW-0812">Transmembrane</keyword>
<protein>
    <submittedName>
        <fullName evidence="3">Unannotated protein</fullName>
    </submittedName>
</protein>
<feature type="transmembrane region" description="Helical" evidence="1">
    <location>
        <begin position="34"/>
        <end position="51"/>
    </location>
</feature>
<dbReference type="Pfam" id="PF11222">
    <property type="entry name" value="DUF3017"/>
    <property type="match status" value="1"/>
</dbReference>
<feature type="transmembrane region" description="Helical" evidence="1">
    <location>
        <begin position="12"/>
        <end position="28"/>
    </location>
</feature>
<accession>A0A6J6KZ93</accession>
<proteinExistence type="predicted"/>
<name>A0A6J6KZ93_9ZZZZ</name>
<keyword evidence="1" id="KW-1133">Transmembrane helix</keyword>
<organism evidence="3">
    <name type="scientific">freshwater metagenome</name>
    <dbReference type="NCBI Taxonomy" id="449393"/>
    <lineage>
        <taxon>unclassified sequences</taxon>
        <taxon>metagenomes</taxon>
        <taxon>ecological metagenomes</taxon>
    </lineage>
</organism>
<gene>
    <name evidence="2" type="ORF">UFOPK2171_00388</name>
    <name evidence="3" type="ORF">UFOPK2237_00740</name>
</gene>
<evidence type="ECO:0000256" key="1">
    <source>
        <dbReference type="SAM" id="Phobius"/>
    </source>
</evidence>
<feature type="transmembrane region" description="Helical" evidence="1">
    <location>
        <begin position="66"/>
        <end position="85"/>
    </location>
</feature>
<reference evidence="3" key="1">
    <citation type="submission" date="2020-05" db="EMBL/GenBank/DDBJ databases">
        <authorList>
            <person name="Chiriac C."/>
            <person name="Salcher M."/>
            <person name="Ghai R."/>
            <person name="Kavagutti S V."/>
        </authorList>
    </citation>
    <scope>NUCLEOTIDE SEQUENCE</scope>
</reference>
<dbReference type="EMBL" id="CAEZWD010000030">
    <property type="protein sequence ID" value="CAB4645932.1"/>
    <property type="molecule type" value="Genomic_DNA"/>
</dbReference>
<evidence type="ECO:0000313" key="3">
    <source>
        <dbReference type="EMBL" id="CAB4655087.1"/>
    </source>
</evidence>
<dbReference type="AlphaFoldDB" id="A0A6J6KZ93"/>
<evidence type="ECO:0000313" key="2">
    <source>
        <dbReference type="EMBL" id="CAB4645932.1"/>
    </source>
</evidence>
<dbReference type="InterPro" id="IPR021385">
    <property type="entry name" value="DUF3017"/>
</dbReference>
<keyword evidence="1" id="KW-0472">Membrane</keyword>
<sequence>MKTFVKQQWPILSVYLGILASLFVVVYVDFRFGAILLSLSVLLAFILRLRLPDSAAGLLRVRRRRVDLTVLATLGTFLLILAIVVPQGSK</sequence>